<proteinExistence type="predicted"/>
<reference evidence="2" key="1">
    <citation type="journal article" date="2015" name="ISME J.">
        <title>Draft Genome Sequence of Streptomyces incarnatus NRRL8089, which Produces the Nucleoside Antibiotic Sinefungin.</title>
        <authorList>
            <person name="Oshima K."/>
            <person name="Hattori M."/>
            <person name="Shimizu H."/>
            <person name="Fukuda K."/>
            <person name="Nemoto M."/>
            <person name="Inagaki K."/>
            <person name="Tamura T."/>
        </authorList>
    </citation>
    <scope>NUCLEOTIDE SEQUENCE</scope>
    <source>
        <strain evidence="2">FACHB-1375</strain>
    </source>
</reference>
<dbReference type="Proteomes" id="UP000641646">
    <property type="component" value="Unassembled WGS sequence"/>
</dbReference>
<protein>
    <submittedName>
        <fullName evidence="2">Uncharacterized protein</fullName>
    </submittedName>
</protein>
<dbReference type="AlphaFoldDB" id="A0A926VH35"/>
<dbReference type="EMBL" id="JACJPW010000060">
    <property type="protein sequence ID" value="MBD2183613.1"/>
    <property type="molecule type" value="Genomic_DNA"/>
</dbReference>
<feature type="transmembrane region" description="Helical" evidence="1">
    <location>
        <begin position="197"/>
        <end position="215"/>
    </location>
</feature>
<evidence type="ECO:0000313" key="2">
    <source>
        <dbReference type="EMBL" id="MBD2183613.1"/>
    </source>
</evidence>
<sequence length="284" mass="30836">MNQPQSAENNNEVKIIILCENCSQKLRIPKRKKKLRVTCPTCRHEFNYKRYVFGFSSNNKKPLLVGWVGSLIGFIVVEIIQLSRILATTNPFLNAMITFGAFGMCLGAVMGAAEGFFRKDRTRLYYGLKVGSALGLISGVISGFIAQYVFVSILSFSRVDSAPPLALLIFARTAGWCILGLLLGGSYGIKENTLGDLKFGFIGGGIGGAIGGLLFDPLGSLFQFGGGTVGRLLGLSLVGMNIGVAINRFREVAIAQNRPEMYRQITRKLPTNSRLLLPGSNNKT</sequence>
<accession>A0A926VH35</accession>
<feature type="transmembrane region" description="Helical" evidence="1">
    <location>
        <begin position="165"/>
        <end position="185"/>
    </location>
</feature>
<keyword evidence="1" id="KW-1133">Transmembrane helix</keyword>
<name>A0A926VH35_9CYAN</name>
<feature type="transmembrane region" description="Helical" evidence="1">
    <location>
        <begin position="63"/>
        <end position="86"/>
    </location>
</feature>
<evidence type="ECO:0000256" key="1">
    <source>
        <dbReference type="SAM" id="Phobius"/>
    </source>
</evidence>
<feature type="transmembrane region" description="Helical" evidence="1">
    <location>
        <begin position="133"/>
        <end position="153"/>
    </location>
</feature>
<gene>
    <name evidence="2" type="ORF">H6G03_21550</name>
</gene>
<keyword evidence="1" id="KW-0812">Transmembrane</keyword>
<keyword evidence="1" id="KW-0472">Membrane</keyword>
<evidence type="ECO:0000313" key="3">
    <source>
        <dbReference type="Proteomes" id="UP000641646"/>
    </source>
</evidence>
<comment type="caution">
    <text evidence="2">The sequence shown here is derived from an EMBL/GenBank/DDBJ whole genome shotgun (WGS) entry which is preliminary data.</text>
</comment>
<feature type="transmembrane region" description="Helical" evidence="1">
    <location>
        <begin position="92"/>
        <end position="113"/>
    </location>
</feature>
<reference evidence="2" key="2">
    <citation type="submission" date="2020-08" db="EMBL/GenBank/DDBJ databases">
        <authorList>
            <person name="Chen M."/>
            <person name="Teng W."/>
            <person name="Zhao L."/>
            <person name="Hu C."/>
            <person name="Zhou Y."/>
            <person name="Han B."/>
            <person name="Song L."/>
            <person name="Shu W."/>
        </authorList>
    </citation>
    <scope>NUCLEOTIDE SEQUENCE</scope>
    <source>
        <strain evidence="2">FACHB-1375</strain>
    </source>
</reference>
<feature type="transmembrane region" description="Helical" evidence="1">
    <location>
        <begin position="221"/>
        <end position="246"/>
    </location>
</feature>
<keyword evidence="3" id="KW-1185">Reference proteome</keyword>
<dbReference type="RefSeq" id="WP_190468292.1">
    <property type="nucleotide sequence ID" value="NZ_JACJPW010000060.1"/>
</dbReference>
<organism evidence="2 3">
    <name type="scientific">Aerosakkonema funiforme FACHB-1375</name>
    <dbReference type="NCBI Taxonomy" id="2949571"/>
    <lineage>
        <taxon>Bacteria</taxon>
        <taxon>Bacillati</taxon>
        <taxon>Cyanobacteriota</taxon>
        <taxon>Cyanophyceae</taxon>
        <taxon>Oscillatoriophycideae</taxon>
        <taxon>Aerosakkonematales</taxon>
        <taxon>Aerosakkonemataceae</taxon>
        <taxon>Aerosakkonema</taxon>
    </lineage>
</organism>